<dbReference type="RefSeq" id="WP_307243543.1">
    <property type="nucleotide sequence ID" value="NZ_JAUSQZ010000001.1"/>
</dbReference>
<evidence type="ECO:0000313" key="3">
    <source>
        <dbReference type="Proteomes" id="UP001235712"/>
    </source>
</evidence>
<dbReference type="Pfam" id="PF12697">
    <property type="entry name" value="Abhydrolase_6"/>
    <property type="match status" value="1"/>
</dbReference>
<dbReference type="EMBL" id="JAUSQZ010000001">
    <property type="protein sequence ID" value="MDP9827472.1"/>
    <property type="molecule type" value="Genomic_DNA"/>
</dbReference>
<dbReference type="InterPro" id="IPR050266">
    <property type="entry name" value="AB_hydrolase_sf"/>
</dbReference>
<dbReference type="InterPro" id="IPR029058">
    <property type="entry name" value="AB_hydrolase_fold"/>
</dbReference>
<proteinExistence type="predicted"/>
<name>A0ABT9P462_9ACTN</name>
<dbReference type="InterPro" id="IPR000073">
    <property type="entry name" value="AB_hydrolase_1"/>
</dbReference>
<protein>
    <submittedName>
        <fullName evidence="2">Pimeloyl-ACP methyl ester carboxylesterase</fullName>
    </submittedName>
</protein>
<dbReference type="Proteomes" id="UP001235712">
    <property type="component" value="Unassembled WGS sequence"/>
</dbReference>
<evidence type="ECO:0000313" key="2">
    <source>
        <dbReference type="EMBL" id="MDP9827472.1"/>
    </source>
</evidence>
<organism evidence="2 3">
    <name type="scientific">Kineosporia succinea</name>
    <dbReference type="NCBI Taxonomy" id="84632"/>
    <lineage>
        <taxon>Bacteria</taxon>
        <taxon>Bacillati</taxon>
        <taxon>Actinomycetota</taxon>
        <taxon>Actinomycetes</taxon>
        <taxon>Kineosporiales</taxon>
        <taxon>Kineosporiaceae</taxon>
        <taxon>Kineosporia</taxon>
    </lineage>
</organism>
<reference evidence="2 3" key="1">
    <citation type="submission" date="2023-07" db="EMBL/GenBank/DDBJ databases">
        <title>Sequencing the genomes of 1000 actinobacteria strains.</title>
        <authorList>
            <person name="Klenk H.-P."/>
        </authorList>
    </citation>
    <scope>NUCLEOTIDE SEQUENCE [LARGE SCALE GENOMIC DNA]</scope>
    <source>
        <strain evidence="2 3">DSM 44388</strain>
    </source>
</reference>
<dbReference type="PANTHER" id="PTHR43798:SF5">
    <property type="entry name" value="MONOACYLGLYCEROL LIPASE ABHD6"/>
    <property type="match status" value="1"/>
</dbReference>
<sequence length="291" mass="31477">MHVQGSSHGARLPDDRYLFYVRHEGRQNPGTVAVFESGLGGTRSYWAATQQLLAGELTTVAYDRAGLGRSSPTQHYSLPHRAADLTALLDHVLRPGQKAILVGHSWGGPIIRVAAAARPARIAGLILVDPTDEACDLYFSKAARRLERLGLLLSVPMAITGLNRLGARTFLSRFPDEAAADMRAEAFTVAAARAYRGELRTLSRDLASLKQTRPDPEGFVTTIISAAQPSPGINESRVAALQAAHRVRAEATGARHVLAHRSGHLVPLLEPQVIVDEIRRTAETQPTHGTF</sequence>
<feature type="domain" description="AB hydrolase-1" evidence="1">
    <location>
        <begin position="34"/>
        <end position="276"/>
    </location>
</feature>
<keyword evidence="3" id="KW-1185">Reference proteome</keyword>
<comment type="caution">
    <text evidence="2">The sequence shown here is derived from an EMBL/GenBank/DDBJ whole genome shotgun (WGS) entry which is preliminary data.</text>
</comment>
<dbReference type="PANTHER" id="PTHR43798">
    <property type="entry name" value="MONOACYLGLYCEROL LIPASE"/>
    <property type="match status" value="1"/>
</dbReference>
<dbReference type="SUPFAM" id="SSF53474">
    <property type="entry name" value="alpha/beta-Hydrolases"/>
    <property type="match status" value="1"/>
</dbReference>
<accession>A0ABT9P462</accession>
<gene>
    <name evidence="2" type="ORF">J2S57_003221</name>
</gene>
<dbReference type="Gene3D" id="3.40.50.1820">
    <property type="entry name" value="alpha/beta hydrolase"/>
    <property type="match status" value="1"/>
</dbReference>
<evidence type="ECO:0000259" key="1">
    <source>
        <dbReference type="Pfam" id="PF12697"/>
    </source>
</evidence>